<dbReference type="EC" id="3.4.19.12" evidence="13"/>
<evidence type="ECO:0000259" key="15">
    <source>
        <dbReference type="PROSITE" id="PS52048"/>
    </source>
</evidence>
<reference evidence="16" key="1">
    <citation type="submission" date="2021-12" db="EMBL/GenBank/DDBJ databases">
        <authorList>
            <person name="Martin H S."/>
        </authorList>
    </citation>
    <scope>NUCLEOTIDE SEQUENCE</scope>
</reference>
<accession>A0A8J9UVT1</accession>
<dbReference type="GO" id="GO:0005737">
    <property type="term" value="C:cytoplasm"/>
    <property type="evidence" value="ECO:0007669"/>
    <property type="project" value="TreeGrafter"/>
</dbReference>
<keyword evidence="4 12" id="KW-0645">Protease</keyword>
<evidence type="ECO:0000256" key="2">
    <source>
        <dbReference type="ARBA" id="ARBA00004123"/>
    </source>
</evidence>
<dbReference type="InterPro" id="IPR038765">
    <property type="entry name" value="Papain-like_cys_pep_sf"/>
</dbReference>
<keyword evidence="6 12" id="KW-0378">Hydrolase</keyword>
<keyword evidence="9" id="KW-0539">Nucleus</keyword>
<dbReference type="EMBL" id="OV170230">
    <property type="protein sequence ID" value="CAH0715535.1"/>
    <property type="molecule type" value="Genomic_DNA"/>
</dbReference>
<comment type="catalytic activity">
    <reaction evidence="1 12 13">
        <text>Thiol-dependent hydrolysis of ester, thioester, amide, peptide and isopeptide bonds formed by the C-terminal Gly of ubiquitin (a 76-residue protein attached to proteins as an intracellular targeting signal).</text>
        <dbReference type="EC" id="3.4.19.12"/>
    </reaction>
</comment>
<proteinExistence type="inferred from homology"/>
<comment type="subunit">
    <text evidence="11">Catalytic component of the polycomb repressive deubiquitinase (PR-DUB) complex, at least composed of caly/calypso, Asx and sba (MBD5/6 homolog). The PR-DUB complex associates with nucleosomes to mediate deubiquitination of histone H2AK118ub1 substrates; the association requires the positively charged C-terminal tail of caly, probably due to direct binding of DNA. Interacts (via ULD domain) with Asx (via DEUBAD domain); the interaction produces a stable heterodimer with a composite binding site for ubiquitin. Homodimerizes (via coiled-coil hinge-region between the UCH and ULD domains) to mediate assembly of 2 copies of the caly-Asx heterodimer into a bisymmetric tetramer; dimerization enhances PR-DUB association with nucleosomes.</text>
</comment>
<dbReference type="GO" id="GO:0005634">
    <property type="term" value="C:nucleus"/>
    <property type="evidence" value="ECO:0007669"/>
    <property type="project" value="UniProtKB-SubCell"/>
</dbReference>
<evidence type="ECO:0000256" key="14">
    <source>
        <dbReference type="SAM" id="MobiDB-lite"/>
    </source>
</evidence>
<comment type="function">
    <text evidence="10">Catalytic component of the polycomb repressive deubiquitinase (PR-DUB) complex, a complex that specifically mediates deubiquitination of histone H2A monoubiquitinated at 'Lys-119' (H2AK118ub1). Mediates bisymmetric organization of the PR-DUB complex and is involved in association with nucleosomes to mediate deubiquitination. Does not deubiquitinate monoubiquitinated histone H2B. Required to maintain the transcriptionally repressive state of homeotic genes throughout development. The PR-DUB complex has weak or no activity toward 'Lys-48'- and 'Lys-63'-linked polyubiquitin chains. Polycomb group (PcG) protein.</text>
</comment>
<dbReference type="InterPro" id="IPR001578">
    <property type="entry name" value="Peptidase_C12_UCH"/>
</dbReference>
<evidence type="ECO:0000256" key="1">
    <source>
        <dbReference type="ARBA" id="ARBA00000707"/>
    </source>
</evidence>
<evidence type="ECO:0000256" key="12">
    <source>
        <dbReference type="PROSITE-ProRule" id="PRU01393"/>
    </source>
</evidence>
<evidence type="ECO:0000256" key="6">
    <source>
        <dbReference type="ARBA" id="ARBA00022801"/>
    </source>
</evidence>
<dbReference type="GO" id="GO:0006325">
    <property type="term" value="P:chromatin organization"/>
    <property type="evidence" value="ECO:0007669"/>
    <property type="project" value="UniProtKB-KW"/>
</dbReference>
<evidence type="ECO:0000256" key="10">
    <source>
        <dbReference type="ARBA" id="ARBA00046227"/>
    </source>
</evidence>
<dbReference type="Gene3D" id="3.40.532.10">
    <property type="entry name" value="Peptidase C12, ubiquitin carboxyl-terminal hydrolase"/>
    <property type="match status" value="1"/>
</dbReference>
<dbReference type="GO" id="GO:0016579">
    <property type="term" value="P:protein deubiquitination"/>
    <property type="evidence" value="ECO:0007669"/>
    <property type="project" value="TreeGrafter"/>
</dbReference>
<evidence type="ECO:0000256" key="3">
    <source>
        <dbReference type="ARBA" id="ARBA00007182"/>
    </source>
</evidence>
<comment type="subcellular location">
    <subcellularLocation>
        <location evidence="2">Nucleus</location>
    </subcellularLocation>
</comment>
<feature type="domain" description="UCH catalytic" evidence="15">
    <location>
        <begin position="11"/>
        <end position="241"/>
    </location>
</feature>
<name>A0A8J9UVT1_9NEOP</name>
<dbReference type="PROSITE" id="PS52048">
    <property type="entry name" value="UCH_DOMAIN"/>
    <property type="match status" value="1"/>
</dbReference>
<gene>
    <name evidence="16" type="ORF">BINO364_LOCUS2446</name>
</gene>
<evidence type="ECO:0000256" key="5">
    <source>
        <dbReference type="ARBA" id="ARBA00022786"/>
    </source>
</evidence>
<dbReference type="Proteomes" id="UP000838878">
    <property type="component" value="Chromosome 10"/>
</dbReference>
<feature type="site" description="Transition state stabilizer" evidence="12">
    <location>
        <position position="91"/>
    </location>
</feature>
<feature type="site" description="Important for enzyme activity" evidence="12">
    <location>
        <position position="191"/>
    </location>
</feature>
<keyword evidence="7 12" id="KW-0788">Thiol protease</keyword>
<dbReference type="Gene3D" id="1.20.58.860">
    <property type="match status" value="1"/>
</dbReference>
<feature type="active site" description="Nucleophile" evidence="12">
    <location>
        <position position="97"/>
    </location>
</feature>
<feature type="compositionally biased region" description="Basic residues" evidence="14">
    <location>
        <begin position="480"/>
        <end position="504"/>
    </location>
</feature>
<feature type="active site" description="Proton donor" evidence="12">
    <location>
        <position position="176"/>
    </location>
</feature>
<dbReference type="GO" id="GO:0006511">
    <property type="term" value="P:ubiquitin-dependent protein catabolic process"/>
    <property type="evidence" value="ECO:0007669"/>
    <property type="project" value="UniProtKB-UniRule"/>
</dbReference>
<evidence type="ECO:0000313" key="17">
    <source>
        <dbReference type="Proteomes" id="UP000838878"/>
    </source>
</evidence>
<dbReference type="CDD" id="cd09617">
    <property type="entry name" value="Peptidase_C12_UCH37_BAP1"/>
    <property type="match status" value="1"/>
</dbReference>
<organism evidence="16 17">
    <name type="scientific">Brenthis ino</name>
    <name type="common">lesser marbled fritillary</name>
    <dbReference type="NCBI Taxonomy" id="405034"/>
    <lineage>
        <taxon>Eukaryota</taxon>
        <taxon>Metazoa</taxon>
        <taxon>Ecdysozoa</taxon>
        <taxon>Arthropoda</taxon>
        <taxon>Hexapoda</taxon>
        <taxon>Insecta</taxon>
        <taxon>Pterygota</taxon>
        <taxon>Neoptera</taxon>
        <taxon>Endopterygota</taxon>
        <taxon>Lepidoptera</taxon>
        <taxon>Glossata</taxon>
        <taxon>Ditrysia</taxon>
        <taxon>Papilionoidea</taxon>
        <taxon>Nymphalidae</taxon>
        <taxon>Heliconiinae</taxon>
        <taxon>Argynnini</taxon>
        <taxon>Brenthis</taxon>
    </lineage>
</organism>
<keyword evidence="8" id="KW-0156">Chromatin regulator</keyword>
<dbReference type="FunFam" id="3.40.532.10:FF:000002">
    <property type="entry name" value="Ubiquitin carboxyl-terminal hydrolase"/>
    <property type="match status" value="1"/>
</dbReference>
<evidence type="ECO:0000256" key="11">
    <source>
        <dbReference type="ARBA" id="ARBA00049710"/>
    </source>
</evidence>
<dbReference type="PRINTS" id="PR00707">
    <property type="entry name" value="UBCTHYDRLASE"/>
</dbReference>
<dbReference type="SUPFAM" id="SSF54001">
    <property type="entry name" value="Cysteine proteinases"/>
    <property type="match status" value="1"/>
</dbReference>
<evidence type="ECO:0000256" key="8">
    <source>
        <dbReference type="ARBA" id="ARBA00022853"/>
    </source>
</evidence>
<comment type="similarity">
    <text evidence="3">Belongs to the peptidase C12 family. BAP1 subfamily.</text>
</comment>
<keyword evidence="17" id="KW-1185">Reference proteome</keyword>
<evidence type="ECO:0000313" key="16">
    <source>
        <dbReference type="EMBL" id="CAH0715535.1"/>
    </source>
</evidence>
<dbReference type="InterPro" id="IPR036959">
    <property type="entry name" value="Peptidase_C12_UCH_sf"/>
</dbReference>
<evidence type="ECO:0000256" key="13">
    <source>
        <dbReference type="RuleBase" id="RU361215"/>
    </source>
</evidence>
<keyword evidence="5 12" id="KW-0833">Ubl conjugation pathway</keyword>
<feature type="region of interest" description="Disordered" evidence="14">
    <location>
        <begin position="477"/>
        <end position="504"/>
    </location>
</feature>
<evidence type="ECO:0000256" key="7">
    <source>
        <dbReference type="ARBA" id="ARBA00022807"/>
    </source>
</evidence>
<evidence type="ECO:0000256" key="4">
    <source>
        <dbReference type="ARBA" id="ARBA00022670"/>
    </source>
</evidence>
<dbReference type="InterPro" id="IPR041507">
    <property type="entry name" value="UCH_C"/>
</dbReference>
<dbReference type="PANTHER" id="PTHR10589">
    <property type="entry name" value="UBIQUITIN CARBOXYL-TERMINAL HYDROLASE"/>
    <property type="match status" value="1"/>
</dbReference>
<evidence type="ECO:0000256" key="9">
    <source>
        <dbReference type="ARBA" id="ARBA00023242"/>
    </source>
</evidence>
<dbReference type="Pfam" id="PF18031">
    <property type="entry name" value="UCH_C"/>
    <property type="match status" value="1"/>
</dbReference>
<feature type="non-terminal residue" evidence="16">
    <location>
        <position position="504"/>
    </location>
</feature>
<protein>
    <recommendedName>
        <fullName evidence="13">Ubiquitin carboxyl-terminal hydrolase</fullName>
        <ecNumber evidence="13">3.4.19.12</ecNumber>
    </recommendedName>
</protein>
<dbReference type="AlphaFoldDB" id="A0A8J9UVT1"/>
<dbReference type="PROSITE" id="PS52049">
    <property type="entry name" value="ULD"/>
    <property type="match status" value="1"/>
</dbReference>
<dbReference type="Pfam" id="PF01088">
    <property type="entry name" value="Peptidase_C12"/>
    <property type="match status" value="1"/>
</dbReference>
<dbReference type="GO" id="GO:0004843">
    <property type="term" value="F:cysteine-type deubiquitinase activity"/>
    <property type="evidence" value="ECO:0007669"/>
    <property type="project" value="UniProtKB-UniRule"/>
</dbReference>
<sequence>MPVELNSLTEGWLELESDPGLFTLLLEDFGVKGVQVEEIYDLHKPLESPVYGFIFLFRWIEERRSRRKFVEQTESFVRDEETINNIFFAQQMVPNSCATHALLSILLNCPNLHLGETLSRLKHHTLGMNPENKGWAIGNTPELACAHNSHAIPQARKKTDKNAGVSTGRFTGEAYHFVSFVPINGHLFELDGLKPFPTDHGPWAMDEDWTDNFRRVMAERLGRDAGEQVHDIRFNLMAVVPDRRIALTQRLNMLEINQKRVKEAISKIGKHLRHLLNKNKDFNDETMSQNNGTDGISDNCIQISEDATLNALDASEVSSLDIDFTHSITIEIGSMERAQFDNSLSLADPVEPTTLLKFVTINGENEILSEIYPTSTTALVKSNDMPIVLCTEVIPEQPYRMRKLLFTHSELNSLMSSIISEVQSCQQALNDENDKRDMYKVDDCRRTHNYDEFICTFLSMLAERGVLGELVAAQLERGRSARARRRRPRPRPRARPRPRPRARK</sequence>
<dbReference type="PANTHER" id="PTHR10589:SF28">
    <property type="entry name" value="UBIQUITIN CARBOXYL-TERMINAL HYDROLASE BAP1"/>
    <property type="match status" value="1"/>
</dbReference>
<dbReference type="OrthoDB" id="1924260at2759"/>